<dbReference type="SUPFAM" id="SSF55383">
    <property type="entry name" value="Copper amine oxidase, domain N"/>
    <property type="match status" value="1"/>
</dbReference>
<accession>A0AAJ2VV58</accession>
<dbReference type="GO" id="GO:0008131">
    <property type="term" value="F:primary methylamine oxidase activity"/>
    <property type="evidence" value="ECO:0007669"/>
    <property type="project" value="UniProtKB-EC"/>
</dbReference>
<comment type="cofactor">
    <cofactor evidence="2">
        <name>Cu cation</name>
        <dbReference type="ChEBI" id="CHEBI:23378"/>
    </cofactor>
</comment>
<dbReference type="RefSeq" id="WP_319630192.1">
    <property type="nucleotide sequence ID" value="NZ_JAWXRB010000045.1"/>
</dbReference>
<dbReference type="InterPro" id="IPR036582">
    <property type="entry name" value="Mao_N_sf"/>
</dbReference>
<evidence type="ECO:0000256" key="8">
    <source>
        <dbReference type="ARBA" id="ARBA00022729"/>
    </source>
</evidence>
<dbReference type="Pfam" id="PF07833">
    <property type="entry name" value="Cu_amine_oxidN1"/>
    <property type="match status" value="1"/>
</dbReference>
<dbReference type="PANTHER" id="PTHR10638">
    <property type="entry name" value="COPPER AMINE OXIDASE"/>
    <property type="match status" value="1"/>
</dbReference>
<dbReference type="Proteomes" id="UP001282336">
    <property type="component" value="Unassembled WGS sequence"/>
</dbReference>
<dbReference type="FunFam" id="3.10.450.40:FF:000025">
    <property type="entry name" value="Primary amine oxidase"/>
    <property type="match status" value="1"/>
</dbReference>
<comment type="similarity">
    <text evidence="5 17">Belongs to the copper/topaquinone oxidase family.</text>
</comment>
<evidence type="ECO:0000256" key="15">
    <source>
        <dbReference type="PIRSR" id="PIRSR600269-50"/>
    </source>
</evidence>
<comment type="subunit">
    <text evidence="6">Homodimer.</text>
</comment>
<dbReference type="InterPro" id="IPR016182">
    <property type="entry name" value="Cu_amine_oxidase_N-reg"/>
</dbReference>
<dbReference type="SUPFAM" id="SSF54416">
    <property type="entry name" value="Amine oxidase N-terminal region"/>
    <property type="match status" value="2"/>
</dbReference>
<comment type="cofactor">
    <cofactor evidence="17">
        <name>Cu cation</name>
        <dbReference type="ChEBI" id="CHEBI:23378"/>
    </cofactor>
    <text evidence="17">Contains 1 topaquinone per subunit.</text>
</comment>
<dbReference type="GO" id="GO:0042597">
    <property type="term" value="C:periplasmic space"/>
    <property type="evidence" value="ECO:0007669"/>
    <property type="project" value="UniProtKB-SubCell"/>
</dbReference>
<evidence type="ECO:0000259" key="21">
    <source>
        <dbReference type="Pfam" id="PF02727"/>
    </source>
</evidence>
<keyword evidence="8 19" id="KW-0732">Signal</keyword>
<feature type="domain" description="Copper amine oxidase catalytic" evidence="20">
    <location>
        <begin position="337"/>
        <end position="750"/>
    </location>
</feature>
<comment type="cofactor">
    <cofactor evidence="1">
        <name>Ca(2+)</name>
        <dbReference type="ChEBI" id="CHEBI:29108"/>
    </cofactor>
</comment>
<keyword evidence="7 17" id="KW-0479">Metal-binding</keyword>
<feature type="modified residue" description="2',4',5'-topaquinone" evidence="16">
    <location>
        <position position="496"/>
    </location>
</feature>
<proteinExistence type="inferred from homology"/>
<feature type="chain" id="PRO_5042545157" description="Amine oxidase" evidence="19">
    <location>
        <begin position="31"/>
        <end position="755"/>
    </location>
</feature>
<keyword evidence="9" id="KW-0574">Periplasm</keyword>
<dbReference type="Pfam" id="PF02727">
    <property type="entry name" value="Cu_amine_oxidN2"/>
    <property type="match status" value="1"/>
</dbReference>
<evidence type="ECO:0000313" key="25">
    <source>
        <dbReference type="Proteomes" id="UP001282336"/>
    </source>
</evidence>
<evidence type="ECO:0000256" key="19">
    <source>
        <dbReference type="SAM" id="SignalP"/>
    </source>
</evidence>
<feature type="domain" description="Copper amine oxidase N3-terminal" evidence="22">
    <location>
        <begin position="216"/>
        <end position="317"/>
    </location>
</feature>
<evidence type="ECO:0000313" key="24">
    <source>
        <dbReference type="EMBL" id="MDX6033761.1"/>
    </source>
</evidence>
<evidence type="ECO:0000256" key="2">
    <source>
        <dbReference type="ARBA" id="ARBA00001935"/>
    </source>
</evidence>
<dbReference type="Gene3D" id="2.70.98.20">
    <property type="entry name" value="Copper amine oxidase, catalytic domain"/>
    <property type="match status" value="1"/>
</dbReference>
<dbReference type="InterPro" id="IPR049948">
    <property type="entry name" value="Cu_Am_ox_TPQ-bd"/>
</dbReference>
<organism evidence="24 25">
    <name type="scientific">Scandinavium lactucae</name>
    <dbReference type="NCBI Taxonomy" id="3095028"/>
    <lineage>
        <taxon>Bacteria</taxon>
        <taxon>Pseudomonadati</taxon>
        <taxon>Pseudomonadota</taxon>
        <taxon>Gammaproteobacteria</taxon>
        <taxon>Enterobacterales</taxon>
        <taxon>Enterobacteriaceae</taxon>
        <taxon>Scandinavium</taxon>
    </lineage>
</organism>
<comment type="caution">
    <text evidence="24">The sequence shown here is derived from an EMBL/GenBank/DDBJ whole genome shotgun (WGS) entry which is preliminary data.</text>
</comment>
<comment type="subcellular location">
    <subcellularLocation>
        <location evidence="4">Periplasm</location>
    </subcellularLocation>
</comment>
<keyword evidence="10 15" id="KW-0801">TPQ</keyword>
<dbReference type="Pfam" id="PF02728">
    <property type="entry name" value="Cu_amine_oxidN3"/>
    <property type="match status" value="1"/>
</dbReference>
<dbReference type="AlphaFoldDB" id="A0AAJ2VV58"/>
<dbReference type="InterPro" id="IPR036460">
    <property type="entry name" value="Cu_amine_oxidase_C_sf"/>
</dbReference>
<dbReference type="InterPro" id="IPR015802">
    <property type="entry name" value="Cu_amine_oxidase_N3"/>
</dbReference>
<evidence type="ECO:0000256" key="5">
    <source>
        <dbReference type="ARBA" id="ARBA00007983"/>
    </source>
</evidence>
<evidence type="ECO:0000256" key="9">
    <source>
        <dbReference type="ARBA" id="ARBA00022764"/>
    </source>
</evidence>
<dbReference type="PROSITE" id="PS01165">
    <property type="entry name" value="COPPER_AMINE_OXID_2"/>
    <property type="match status" value="1"/>
</dbReference>
<evidence type="ECO:0000256" key="3">
    <source>
        <dbReference type="ARBA" id="ARBA00001936"/>
    </source>
</evidence>
<feature type="domain" description="Copper amine oxidase-like N-terminal" evidence="23">
    <location>
        <begin position="35"/>
        <end position="110"/>
    </location>
</feature>
<dbReference type="EMBL" id="JAWXRC010000042">
    <property type="protein sequence ID" value="MDX6033761.1"/>
    <property type="molecule type" value="Genomic_DNA"/>
</dbReference>
<dbReference type="InterPro" id="IPR015800">
    <property type="entry name" value="Cu_amine_oxidase_N2"/>
</dbReference>
<evidence type="ECO:0000256" key="17">
    <source>
        <dbReference type="RuleBase" id="RU000672"/>
    </source>
</evidence>
<feature type="active site" description="Proton acceptor" evidence="15">
    <location>
        <position position="413"/>
    </location>
</feature>
<evidence type="ECO:0000259" key="20">
    <source>
        <dbReference type="Pfam" id="PF01179"/>
    </source>
</evidence>
<dbReference type="PANTHER" id="PTHR10638:SF41">
    <property type="entry name" value="AMINE OXIDASE"/>
    <property type="match status" value="1"/>
</dbReference>
<dbReference type="Gene3D" id="3.10.450.40">
    <property type="match status" value="2"/>
</dbReference>
<evidence type="ECO:0000256" key="12">
    <source>
        <dbReference type="ARBA" id="ARBA00023008"/>
    </source>
</evidence>
<evidence type="ECO:0000256" key="16">
    <source>
        <dbReference type="PIRSR" id="PIRSR600269-51"/>
    </source>
</evidence>
<feature type="domain" description="Copper amine oxidase N2-terminal" evidence="21">
    <location>
        <begin position="124"/>
        <end position="209"/>
    </location>
</feature>
<feature type="region of interest" description="Disordered" evidence="18">
    <location>
        <begin position="680"/>
        <end position="702"/>
    </location>
</feature>
<name>A0AAJ2VV58_9ENTR</name>
<dbReference type="InterPro" id="IPR000269">
    <property type="entry name" value="Cu_amine_oxidase"/>
</dbReference>
<dbReference type="NCBIfam" id="NF011285">
    <property type="entry name" value="PRK14696.1"/>
    <property type="match status" value="1"/>
</dbReference>
<dbReference type="Pfam" id="PF01179">
    <property type="entry name" value="Cu_amine_oxid"/>
    <property type="match status" value="1"/>
</dbReference>
<dbReference type="PROSITE" id="PS01164">
    <property type="entry name" value="COPPER_AMINE_OXID_1"/>
    <property type="match status" value="1"/>
</dbReference>
<dbReference type="EC" id="1.4.3.-" evidence="17"/>
<keyword evidence="12 17" id="KW-0186">Copper</keyword>
<evidence type="ECO:0000256" key="10">
    <source>
        <dbReference type="ARBA" id="ARBA00022772"/>
    </source>
</evidence>
<evidence type="ECO:0000256" key="14">
    <source>
        <dbReference type="ARBA" id="ARBA00048032"/>
    </source>
</evidence>
<feature type="signal peptide" evidence="19">
    <location>
        <begin position="1"/>
        <end position="30"/>
    </location>
</feature>
<dbReference type="GO" id="GO:0009308">
    <property type="term" value="P:amine metabolic process"/>
    <property type="evidence" value="ECO:0007669"/>
    <property type="project" value="UniProtKB-UniRule"/>
</dbReference>
<evidence type="ECO:0000256" key="18">
    <source>
        <dbReference type="SAM" id="MobiDB-lite"/>
    </source>
</evidence>
<evidence type="ECO:0000256" key="13">
    <source>
        <dbReference type="ARBA" id="ARBA00023211"/>
    </source>
</evidence>
<sequence>MGSHSPFSARKTALALAVALMCSWQTPVFAHGGEAHMVPMDKALQDFGADVQWDDYAQMFTIAKDGAFVKVKPGAKTAIVNGKPLTLSVPVVMKDNKAWISDTFINDVFQSGLDQTFQVEKRPHPLNALTADEINAAVAIVKAAPDFKPNTRFTQISLAEPEKAKVWDFVISGKAVDEDRLANVTMLDGKQVIESQVDLKNKKVLRWQSINDAHGMVLLDDFATVQSVINDSKAFAEVLKKHGITDSTKVITTPLTVGYFDGKDGLKQEDRLLKVVSYLDVGDGNYWAHPIENLVAVVDLEQKKIIKIEEGPVIPVPLTPRPYDGRDRVAKQLKPLEITEPEGKNYTITGDMVHWQNWDFHLRLDSRVGPILSTVTFNDNGTKRKVMYEGSLGGMIVPYGDPDVGWYFKAYLDSGDYGMGTLTSSIARGKDAPSNAVLLDETIADYTGKPMGIPRAIAVFERYAGPEYKHQEMGKPNVSTERRELVIRWISTVGNYDYIFDWVFHENGTIGIDAGATGIEAVKGVQAKTMHDPSAKDDTQYGTLIDHNIVGTTHQHIYNFRLDLDVDGENNRLVAMDPDVKPNTAGGPRSSTMQLDQYNIDSEQQAAQKFDPGTIRLLSNTRKENRMGNPVSYQIIPYAGGTHPVATGAKFAPDEWIYHRLSFMDKQIWVTRYKPDERYPEGKYPNRSTHDTGLGQYSKDNESLDNHDDVVWITTGTTHVARAEEWPIMPTEWVHALLKPWNFFNETPTLGEPKK</sequence>
<keyword evidence="13" id="KW-0464">Manganese</keyword>
<comment type="PTM">
    <text evidence="16 17">Topaquinone (TPQ) is generated by copper-dependent autoxidation of a specific tyrosyl residue.</text>
</comment>
<protein>
    <recommendedName>
        <fullName evidence="17">Amine oxidase</fullName>
        <ecNumber evidence="17">1.4.3.-</ecNumber>
    </recommendedName>
</protein>
<comment type="catalytic activity">
    <reaction evidence="14">
        <text>a primary methyl amine + O2 + H2O = an aldehyde + H2O2 + NH4(+)</text>
        <dbReference type="Rhea" id="RHEA:16153"/>
        <dbReference type="ChEBI" id="CHEBI:15377"/>
        <dbReference type="ChEBI" id="CHEBI:15379"/>
        <dbReference type="ChEBI" id="CHEBI:16240"/>
        <dbReference type="ChEBI" id="CHEBI:17478"/>
        <dbReference type="ChEBI" id="CHEBI:28938"/>
        <dbReference type="ChEBI" id="CHEBI:228804"/>
        <dbReference type="EC" id="1.4.3.21"/>
    </reaction>
</comment>
<keyword evidence="11 17" id="KW-0560">Oxidoreductase</keyword>
<comment type="cofactor">
    <cofactor evidence="3">
        <name>Mn(2+)</name>
        <dbReference type="ChEBI" id="CHEBI:29035"/>
    </cofactor>
</comment>
<dbReference type="SUPFAM" id="SSF49998">
    <property type="entry name" value="Amine oxidase catalytic domain"/>
    <property type="match status" value="1"/>
</dbReference>
<dbReference type="GO" id="GO:0048038">
    <property type="term" value="F:quinone binding"/>
    <property type="evidence" value="ECO:0007669"/>
    <property type="project" value="InterPro"/>
</dbReference>
<evidence type="ECO:0000256" key="6">
    <source>
        <dbReference type="ARBA" id="ARBA00011738"/>
    </source>
</evidence>
<dbReference type="InterPro" id="IPR015798">
    <property type="entry name" value="Cu_amine_oxidase_C"/>
</dbReference>
<evidence type="ECO:0000256" key="1">
    <source>
        <dbReference type="ARBA" id="ARBA00001913"/>
    </source>
</evidence>
<evidence type="ECO:0000256" key="11">
    <source>
        <dbReference type="ARBA" id="ARBA00023002"/>
    </source>
</evidence>
<dbReference type="Gene3D" id="3.30.457.10">
    <property type="entry name" value="Copper amine oxidase-like, N-terminal domain"/>
    <property type="match status" value="1"/>
</dbReference>
<reference evidence="24" key="1">
    <citation type="submission" date="2023-11" db="EMBL/GenBank/DDBJ databases">
        <title>Scandinavium wanjuensis sp. nov., isolated from lettuce South Korea.</title>
        <authorList>
            <person name="Park J."/>
            <person name="Park S."/>
            <person name="Oh K.K."/>
            <person name="Cho G.S."/>
            <person name="Franz C.M.A.P."/>
        </authorList>
    </citation>
    <scope>NUCLEOTIDE SEQUENCE</scope>
    <source>
        <strain evidence="24">V105_12</strain>
    </source>
</reference>
<dbReference type="InterPro" id="IPR049947">
    <property type="entry name" value="Cu_Am_Ox_Cu-bd"/>
</dbReference>
<dbReference type="InterPro" id="IPR012854">
    <property type="entry name" value="Cu_amine_oxidase-like_N"/>
</dbReference>
<evidence type="ECO:0000256" key="7">
    <source>
        <dbReference type="ARBA" id="ARBA00022723"/>
    </source>
</evidence>
<evidence type="ECO:0000259" key="23">
    <source>
        <dbReference type="Pfam" id="PF07833"/>
    </source>
</evidence>
<evidence type="ECO:0000256" key="4">
    <source>
        <dbReference type="ARBA" id="ARBA00004418"/>
    </source>
</evidence>
<dbReference type="GO" id="GO:0005507">
    <property type="term" value="F:copper ion binding"/>
    <property type="evidence" value="ECO:0007669"/>
    <property type="project" value="InterPro"/>
</dbReference>
<evidence type="ECO:0000259" key="22">
    <source>
        <dbReference type="Pfam" id="PF02728"/>
    </source>
</evidence>
<feature type="active site" description="Schiff-base intermediate with substrate; via topaquinone" evidence="15">
    <location>
        <position position="496"/>
    </location>
</feature>
<gene>
    <name evidence="24" type="primary">tynA</name>
    <name evidence="24" type="ORF">SIL20_19855</name>
</gene>